<comment type="caution">
    <text evidence="2">The sequence shown here is derived from an EMBL/GenBank/DDBJ whole genome shotgun (WGS) entry which is preliminary data.</text>
</comment>
<dbReference type="EMBL" id="QRYQ01000003">
    <property type="protein sequence ID" value="RGU93245.1"/>
    <property type="molecule type" value="Genomic_DNA"/>
</dbReference>
<feature type="compositionally biased region" description="Basic and acidic residues" evidence="1">
    <location>
        <begin position="89"/>
        <end position="99"/>
    </location>
</feature>
<feature type="compositionally biased region" description="Low complexity" evidence="1">
    <location>
        <begin position="100"/>
        <end position="137"/>
    </location>
</feature>
<evidence type="ECO:0000313" key="3">
    <source>
        <dbReference type="Proteomes" id="UP000265489"/>
    </source>
</evidence>
<gene>
    <name evidence="2" type="ORF">DWW32_02645</name>
</gene>
<name>A0A395WB63_9FIRM</name>
<proteinExistence type="predicted"/>
<organism evidence="2 3">
    <name type="scientific">Holdemanella biformis</name>
    <dbReference type="NCBI Taxonomy" id="1735"/>
    <lineage>
        <taxon>Bacteria</taxon>
        <taxon>Bacillati</taxon>
        <taxon>Bacillota</taxon>
        <taxon>Erysipelotrichia</taxon>
        <taxon>Erysipelotrichales</taxon>
        <taxon>Erysipelotrichaceae</taxon>
        <taxon>Holdemanella</taxon>
    </lineage>
</organism>
<dbReference type="GeneID" id="66579037"/>
<evidence type="ECO:0000313" key="2">
    <source>
        <dbReference type="EMBL" id="RGU93245.1"/>
    </source>
</evidence>
<dbReference type="RefSeq" id="WP_118324665.1">
    <property type="nucleotide sequence ID" value="NZ_QRYH01000004.1"/>
</dbReference>
<reference evidence="2 3" key="1">
    <citation type="submission" date="2018-08" db="EMBL/GenBank/DDBJ databases">
        <title>A genome reference for cultivated species of the human gut microbiota.</title>
        <authorList>
            <person name="Zou Y."/>
            <person name="Xue W."/>
            <person name="Luo G."/>
        </authorList>
    </citation>
    <scope>NUCLEOTIDE SEQUENCE [LARGE SCALE GENOMIC DNA]</scope>
    <source>
        <strain evidence="2 3">AF15-20</strain>
    </source>
</reference>
<feature type="compositionally biased region" description="Polar residues" evidence="1">
    <location>
        <begin position="67"/>
        <end position="78"/>
    </location>
</feature>
<accession>A0A395WB63</accession>
<protein>
    <submittedName>
        <fullName evidence="2">Uncharacterized protein</fullName>
    </submittedName>
</protein>
<dbReference type="Proteomes" id="UP000265489">
    <property type="component" value="Unassembled WGS sequence"/>
</dbReference>
<sequence>MKKSVIGICISLLCMGTGVYVNQVNNASSPVVSTVTKQTKDSKADTNESKTKVSKHEETEKLEEVGNATNSETGQKTDAASKESSSVKAEAKSSAKAEPKSSVSSEGKKQTSSNQTKTSSTTKKDNSTASSSSSSTSKEPETKPVEKPSTPVQEPVVEPAPMPESTRPSYACPGGVNQDVACDVILDQNHYFATYSSQAEADAAGVYYLNEVMYIGETEITNYSVQAVYRNDHSIAYYGLNLWSNGSLIQ</sequence>
<feature type="region of interest" description="Disordered" evidence="1">
    <location>
        <begin position="30"/>
        <end position="167"/>
    </location>
</feature>
<dbReference type="AlphaFoldDB" id="A0A395WB63"/>
<evidence type="ECO:0000256" key="1">
    <source>
        <dbReference type="SAM" id="MobiDB-lite"/>
    </source>
</evidence>
<feature type="compositionally biased region" description="Basic and acidic residues" evidence="1">
    <location>
        <begin position="38"/>
        <end position="64"/>
    </location>
</feature>